<evidence type="ECO:0000256" key="8">
    <source>
        <dbReference type="ARBA" id="ARBA00023136"/>
    </source>
</evidence>
<comment type="caution">
    <text evidence="10">The sequence shown here is derived from an EMBL/GenBank/DDBJ whole genome shotgun (WGS) entry which is preliminary data.</text>
</comment>
<name>A0A061J2X4_TRYRA</name>
<organism evidence="10 11">
    <name type="scientific">Trypanosoma rangeli SC58</name>
    <dbReference type="NCBI Taxonomy" id="429131"/>
    <lineage>
        <taxon>Eukaryota</taxon>
        <taxon>Discoba</taxon>
        <taxon>Euglenozoa</taxon>
        <taxon>Kinetoplastea</taxon>
        <taxon>Metakinetoplastina</taxon>
        <taxon>Trypanosomatida</taxon>
        <taxon>Trypanosomatidae</taxon>
        <taxon>Trypanosoma</taxon>
        <taxon>Herpetosoma</taxon>
    </lineage>
</organism>
<dbReference type="Proteomes" id="UP000031737">
    <property type="component" value="Unassembled WGS sequence"/>
</dbReference>
<dbReference type="GO" id="GO:0006850">
    <property type="term" value="P:pyruvate import into mitochondria"/>
    <property type="evidence" value="ECO:0007669"/>
    <property type="project" value="InterPro"/>
</dbReference>
<keyword evidence="5 9" id="KW-0999">Mitochondrion inner membrane</keyword>
<comment type="similarity">
    <text evidence="2 9">Belongs to the mitochondrial pyruvate carrier (MPC) (TC 2.A.105) family.</text>
</comment>
<evidence type="ECO:0000256" key="1">
    <source>
        <dbReference type="ARBA" id="ARBA00004448"/>
    </source>
</evidence>
<accession>A0A061J2X4</accession>
<evidence type="ECO:0000256" key="3">
    <source>
        <dbReference type="ARBA" id="ARBA00022448"/>
    </source>
</evidence>
<dbReference type="EMBL" id="AUPL01004686">
    <property type="protein sequence ID" value="ESL07622.1"/>
    <property type="molecule type" value="Genomic_DNA"/>
</dbReference>
<feature type="transmembrane region" description="Helical" evidence="9">
    <location>
        <begin position="39"/>
        <end position="57"/>
    </location>
</feature>
<keyword evidence="11" id="KW-1185">Reference proteome</keyword>
<evidence type="ECO:0000256" key="2">
    <source>
        <dbReference type="ARBA" id="ARBA00006416"/>
    </source>
</evidence>
<sequence length="94" mass="10425">MVSVTFVRYLGYTGAAANWLIPIAGIMNFPSRKASEIDPVMTSILCLYSVVFLRWALAVTPINYPLFFCHLTNTTVQGATFVRYAITGRNSLSN</sequence>
<evidence type="ECO:0000256" key="6">
    <source>
        <dbReference type="ARBA" id="ARBA00022989"/>
    </source>
</evidence>
<keyword evidence="4 9" id="KW-0812">Transmembrane</keyword>
<evidence type="ECO:0000313" key="11">
    <source>
        <dbReference type="Proteomes" id="UP000031737"/>
    </source>
</evidence>
<gene>
    <name evidence="10" type="ORF">TRSC58_04686</name>
</gene>
<reference evidence="10 11" key="1">
    <citation type="submission" date="2013-07" db="EMBL/GenBank/DDBJ databases">
        <authorList>
            <person name="Stoco P.H."/>
            <person name="Wagner G."/>
            <person name="Gerber A."/>
            <person name="Zaha A."/>
            <person name="Thompson C."/>
            <person name="Bartholomeu D.C."/>
            <person name="Luckemeyer D.D."/>
            <person name="Bahia D."/>
            <person name="Loreto E."/>
            <person name="Prestes E.B."/>
            <person name="Lima F.M."/>
            <person name="Rodrigues-Luiz G."/>
            <person name="Vallejo G.A."/>
            <person name="Filho J.F."/>
            <person name="Monteiro K.M."/>
            <person name="Tyler K.M."/>
            <person name="de Almeida L.G."/>
            <person name="Ortiz M.F."/>
            <person name="Siervo M.A."/>
            <person name="de Moraes M.H."/>
            <person name="Cunha O.L."/>
            <person name="Mendonca-Neto R."/>
            <person name="Silva R."/>
            <person name="Teixeira S.M."/>
            <person name="Murta S.M."/>
            <person name="Sincero T.C."/>
            <person name="Mendes T.A."/>
            <person name="Urmenyi T.P."/>
            <person name="Silva V.G."/>
            <person name="da Rocha W.D."/>
            <person name="Andersson B."/>
            <person name="Romanha A.J."/>
            <person name="Steindel M."/>
            <person name="de Vasconcelos A.T."/>
            <person name="Grisard E.C."/>
        </authorList>
    </citation>
    <scope>NUCLEOTIDE SEQUENCE [LARGE SCALE GENOMIC DNA]</scope>
    <source>
        <strain evidence="10 11">SC58</strain>
    </source>
</reference>
<keyword evidence="6 9" id="KW-1133">Transmembrane helix</keyword>
<evidence type="ECO:0000256" key="4">
    <source>
        <dbReference type="ARBA" id="ARBA00022692"/>
    </source>
</evidence>
<dbReference type="AlphaFoldDB" id="A0A061J2X4"/>
<dbReference type="VEuPathDB" id="TriTrypDB:TRSC58_04686"/>
<proteinExistence type="inferred from homology"/>
<evidence type="ECO:0000256" key="9">
    <source>
        <dbReference type="RuleBase" id="RU363100"/>
    </source>
</evidence>
<evidence type="ECO:0000256" key="5">
    <source>
        <dbReference type="ARBA" id="ARBA00022792"/>
    </source>
</evidence>
<feature type="transmembrane region" description="Helical" evidence="9">
    <location>
        <begin position="6"/>
        <end position="27"/>
    </location>
</feature>
<evidence type="ECO:0000313" key="10">
    <source>
        <dbReference type="EMBL" id="ESL07622.1"/>
    </source>
</evidence>
<protein>
    <recommendedName>
        <fullName evidence="9">Mitochondrial pyruvate carrier</fullName>
    </recommendedName>
</protein>
<comment type="subcellular location">
    <subcellularLocation>
        <location evidence="1 9">Mitochondrion inner membrane</location>
        <topology evidence="1 9">Multi-pass membrane protein</topology>
    </subcellularLocation>
</comment>
<keyword evidence="3 9" id="KW-0813">Transport</keyword>
<comment type="function">
    <text evidence="9">Mediates the uptake of pyruvate into mitochondria.</text>
</comment>
<dbReference type="InterPro" id="IPR005336">
    <property type="entry name" value="MPC"/>
</dbReference>
<dbReference type="Pfam" id="PF03650">
    <property type="entry name" value="MPC"/>
    <property type="match status" value="1"/>
</dbReference>
<evidence type="ECO:0000256" key="7">
    <source>
        <dbReference type="ARBA" id="ARBA00023128"/>
    </source>
</evidence>
<dbReference type="OrthoDB" id="1697690at2759"/>
<dbReference type="GO" id="GO:0005743">
    <property type="term" value="C:mitochondrial inner membrane"/>
    <property type="evidence" value="ECO:0007669"/>
    <property type="project" value="UniProtKB-SubCell"/>
</dbReference>
<keyword evidence="8 9" id="KW-0472">Membrane</keyword>
<keyword evidence="7 9" id="KW-0496">Mitochondrion</keyword>